<keyword evidence="6 8" id="KW-0547">Nucleotide-binding</keyword>
<feature type="binding site" evidence="8">
    <location>
        <position position="90"/>
    </location>
    <ligand>
        <name>L-citrulline</name>
        <dbReference type="ChEBI" id="CHEBI:57743"/>
    </ligand>
</feature>
<feature type="binding site" evidence="8">
    <location>
        <position position="266"/>
    </location>
    <ligand>
        <name>L-citrulline</name>
        <dbReference type="ChEBI" id="CHEBI:57743"/>
    </ligand>
</feature>
<comment type="subcellular location">
    <subcellularLocation>
        <location evidence="8">Cytoplasm</location>
    </subcellularLocation>
</comment>
<feature type="binding site" evidence="8">
    <location>
        <position position="126"/>
    </location>
    <ligand>
        <name>L-aspartate</name>
        <dbReference type="ChEBI" id="CHEBI:29991"/>
    </ligand>
</feature>
<keyword evidence="7 8" id="KW-0067">ATP-binding</keyword>
<feature type="binding site" evidence="8">
    <location>
        <position position="37"/>
    </location>
    <ligand>
        <name>ATP</name>
        <dbReference type="ChEBI" id="CHEBI:30616"/>
    </ligand>
</feature>
<dbReference type="SUPFAM" id="SSF52402">
    <property type="entry name" value="Adenine nucleotide alpha hydrolases-like"/>
    <property type="match status" value="1"/>
</dbReference>
<keyword evidence="3 8" id="KW-0055">Arginine biosynthesis</keyword>
<feature type="binding site" evidence="8">
    <location>
        <position position="122"/>
    </location>
    <ligand>
        <name>L-aspartate</name>
        <dbReference type="ChEBI" id="CHEBI:29991"/>
    </ligand>
</feature>
<name>A0ABT0AEY8_9SPHN</name>
<dbReference type="NCBIfam" id="NF001770">
    <property type="entry name" value="PRK00509.1"/>
    <property type="match status" value="1"/>
</dbReference>
<dbReference type="InterPro" id="IPR018223">
    <property type="entry name" value="Arginosuc_synth_CS"/>
</dbReference>
<feature type="binding site" evidence="8">
    <location>
        <position position="126"/>
    </location>
    <ligand>
        <name>L-citrulline</name>
        <dbReference type="ChEBI" id="CHEBI:57743"/>
    </ligand>
</feature>
<comment type="caution">
    <text evidence="11">The sequence shown here is derived from an EMBL/GenBank/DDBJ whole genome shotgun (WGS) entry which is preliminary data.</text>
</comment>
<comment type="similarity">
    <text evidence="8">Belongs to the argininosuccinate synthase family. Type 1 subfamily.</text>
</comment>
<reference evidence="11" key="1">
    <citation type="submission" date="2022-03" db="EMBL/GenBank/DDBJ databases">
        <title>Identification of a novel bacterium isolated from mangrove sediments.</title>
        <authorList>
            <person name="Pan X."/>
        </authorList>
    </citation>
    <scope>NUCLEOTIDE SEQUENCE</scope>
    <source>
        <strain evidence="11">B2637</strain>
    </source>
</reference>
<feature type="binding site" evidence="8">
    <location>
        <position position="95"/>
    </location>
    <ligand>
        <name>L-citrulline</name>
        <dbReference type="ChEBI" id="CHEBI:57743"/>
    </ligand>
</feature>
<dbReference type="InterPro" id="IPR014729">
    <property type="entry name" value="Rossmann-like_a/b/a_fold"/>
</dbReference>
<feature type="domain" description="Arginosuccinate synthase C-terminal" evidence="10">
    <location>
        <begin position="180"/>
        <end position="397"/>
    </location>
</feature>
<sequence>MSDIKKVVLAYSGGLDTSVILKWLQVTYNCEVVTFTADLGQGEELEPARAKAKLMGLPDENIYIDDLREEFVRDFVFPMFRANARYEGDYLLGTSIARPLISKRLIEIAKETGADAIAHGATGKGNDQVRFELSAYALDPAIKVIAPWREWDLNSRTALIAWAEQHQIPVPKDKRGESPFSTDANLLHTSSEGKVLEDPWEETPDYVYSRTVNPEDAPDAPEYITIDFAKGDGVALNGDAMSPATLLTALNELGRKHGIGRLDLVENRFVGMKSRGMYETPGGTIYAAAHRGIEQITLDRGAAHLKDELMPKYAELIYNGFWFCPEREMLQAAIDHSQEKVDGTVRLKLYKGSVSVVGRKSANSLYSERHVTFEDDAGAYDQKDAAGFIKLNALRLRLLAQRDR</sequence>
<feature type="binding site" evidence="8">
    <location>
        <position position="190"/>
    </location>
    <ligand>
        <name>L-citrulline</name>
        <dbReference type="ChEBI" id="CHEBI:57743"/>
    </ligand>
</feature>
<dbReference type="Gene3D" id="3.90.1260.10">
    <property type="entry name" value="Argininosuccinate synthetase, chain A, domain 2"/>
    <property type="match status" value="1"/>
</dbReference>
<keyword evidence="5 8" id="KW-0028">Amino-acid biosynthesis</keyword>
<proteinExistence type="inferred from homology"/>
<evidence type="ECO:0000256" key="2">
    <source>
        <dbReference type="ARBA" id="ARBA00012286"/>
    </source>
</evidence>
<dbReference type="InterPro" id="IPR001518">
    <property type="entry name" value="Arginosuc_synth"/>
</dbReference>
<comment type="catalytic activity">
    <reaction evidence="8">
        <text>L-citrulline + L-aspartate + ATP = 2-(N(omega)-L-arginino)succinate + AMP + diphosphate + H(+)</text>
        <dbReference type="Rhea" id="RHEA:10932"/>
        <dbReference type="ChEBI" id="CHEBI:15378"/>
        <dbReference type="ChEBI" id="CHEBI:29991"/>
        <dbReference type="ChEBI" id="CHEBI:30616"/>
        <dbReference type="ChEBI" id="CHEBI:33019"/>
        <dbReference type="ChEBI" id="CHEBI:57472"/>
        <dbReference type="ChEBI" id="CHEBI:57743"/>
        <dbReference type="ChEBI" id="CHEBI:456215"/>
        <dbReference type="EC" id="6.3.4.5"/>
    </reaction>
</comment>
<protein>
    <recommendedName>
        <fullName evidence="2 8">Argininosuccinate synthase</fullName>
        <ecNumber evidence="2 8">6.3.4.5</ecNumber>
    </recommendedName>
    <alternativeName>
        <fullName evidence="8">Citrulline--aspartate ligase</fullName>
    </alternativeName>
</protein>
<dbReference type="Proteomes" id="UP001162802">
    <property type="component" value="Unassembled WGS sequence"/>
</dbReference>
<dbReference type="SUPFAM" id="SSF69864">
    <property type="entry name" value="Argininosuccinate synthetase, C-terminal domain"/>
    <property type="match status" value="1"/>
</dbReference>
<feature type="binding site" evidence="8">
    <location>
        <position position="130"/>
    </location>
    <ligand>
        <name>L-citrulline</name>
        <dbReference type="ChEBI" id="CHEBI:57743"/>
    </ligand>
</feature>
<dbReference type="NCBIfam" id="TIGR00032">
    <property type="entry name" value="argG"/>
    <property type="match status" value="1"/>
</dbReference>
<comment type="pathway">
    <text evidence="1 8">Amino-acid biosynthesis; L-arginine biosynthesis; L-arginine from L-ornithine and carbamoyl phosphate: step 2/3.</text>
</comment>
<dbReference type="GO" id="GO:0004055">
    <property type="term" value="F:argininosuccinate synthase activity"/>
    <property type="evidence" value="ECO:0007669"/>
    <property type="project" value="UniProtKB-EC"/>
</dbReference>
<feature type="binding site" evidence="8">
    <location>
        <position position="278"/>
    </location>
    <ligand>
        <name>L-citrulline</name>
        <dbReference type="ChEBI" id="CHEBI:57743"/>
    </ligand>
</feature>
<evidence type="ECO:0000256" key="1">
    <source>
        <dbReference type="ARBA" id="ARBA00004967"/>
    </source>
</evidence>
<organism evidence="11 12">
    <name type="scientific">Novosphingobium mangrovi</name>
    <name type="common">ex Hu et al. 2023</name>
    <dbReference type="NCBI Taxonomy" id="2930094"/>
    <lineage>
        <taxon>Bacteria</taxon>
        <taxon>Pseudomonadati</taxon>
        <taxon>Pseudomonadota</taxon>
        <taxon>Alphaproteobacteria</taxon>
        <taxon>Sphingomonadales</taxon>
        <taxon>Sphingomonadaceae</taxon>
        <taxon>Novosphingobium</taxon>
    </lineage>
</organism>
<evidence type="ECO:0000256" key="8">
    <source>
        <dbReference type="HAMAP-Rule" id="MF_00005"/>
    </source>
</evidence>
<feature type="binding site" evidence="8">
    <location>
        <begin position="10"/>
        <end position="18"/>
    </location>
    <ligand>
        <name>ATP</name>
        <dbReference type="ChEBI" id="CHEBI:30616"/>
    </ligand>
</feature>
<accession>A0ABT0AEY8</accession>
<dbReference type="InterPro" id="IPR048267">
    <property type="entry name" value="Arginosuc_syn_N"/>
</dbReference>
<dbReference type="InterPro" id="IPR023434">
    <property type="entry name" value="Arginosuc_synth_type_1_subfam"/>
</dbReference>
<dbReference type="CDD" id="cd01999">
    <property type="entry name" value="ASS"/>
    <property type="match status" value="1"/>
</dbReference>
<dbReference type="PROSITE" id="PS00564">
    <property type="entry name" value="ARGININOSUCCIN_SYN_1"/>
    <property type="match status" value="1"/>
</dbReference>
<feature type="domain" description="Arginosuccinate synthase-like N-terminal" evidence="9">
    <location>
        <begin position="6"/>
        <end position="169"/>
    </location>
</feature>
<dbReference type="InterPro" id="IPR048268">
    <property type="entry name" value="Arginosuc_syn_C"/>
</dbReference>
<comment type="subunit">
    <text evidence="8">Homotetramer.</text>
</comment>
<dbReference type="Pfam" id="PF20979">
    <property type="entry name" value="Arginosuc_syn_C"/>
    <property type="match status" value="1"/>
</dbReference>
<dbReference type="RefSeq" id="WP_039392546.1">
    <property type="nucleotide sequence ID" value="NZ_JALHAT010000026.1"/>
</dbReference>
<feature type="binding site" evidence="8">
    <location>
        <position position="127"/>
    </location>
    <ligand>
        <name>L-aspartate</name>
        <dbReference type="ChEBI" id="CHEBI:29991"/>
    </ligand>
</feature>
<keyword evidence="8" id="KW-0963">Cytoplasm</keyword>
<feature type="binding site" evidence="8">
    <location>
        <position position="120"/>
    </location>
    <ligand>
        <name>ATP</name>
        <dbReference type="ChEBI" id="CHEBI:30616"/>
    </ligand>
</feature>
<dbReference type="Gene3D" id="3.40.50.620">
    <property type="entry name" value="HUPs"/>
    <property type="match status" value="1"/>
</dbReference>
<evidence type="ECO:0000259" key="10">
    <source>
        <dbReference type="Pfam" id="PF20979"/>
    </source>
</evidence>
<feature type="binding site" evidence="8">
    <location>
        <position position="181"/>
    </location>
    <ligand>
        <name>L-citrulline</name>
        <dbReference type="ChEBI" id="CHEBI:57743"/>
    </ligand>
</feature>
<evidence type="ECO:0000256" key="7">
    <source>
        <dbReference type="ARBA" id="ARBA00022840"/>
    </source>
</evidence>
<dbReference type="InterPro" id="IPR024074">
    <property type="entry name" value="AS_cat/multimer_dom_body"/>
</dbReference>
<dbReference type="PANTHER" id="PTHR11587:SF2">
    <property type="entry name" value="ARGININOSUCCINATE SYNTHASE"/>
    <property type="match status" value="1"/>
</dbReference>
<keyword evidence="4 8" id="KW-0436">Ligase</keyword>
<evidence type="ECO:0000313" key="11">
    <source>
        <dbReference type="EMBL" id="MCJ1961768.1"/>
    </source>
</evidence>
<dbReference type="PANTHER" id="PTHR11587">
    <property type="entry name" value="ARGININOSUCCINATE SYNTHASE"/>
    <property type="match status" value="1"/>
</dbReference>
<keyword evidence="12" id="KW-1185">Reference proteome</keyword>
<evidence type="ECO:0000256" key="4">
    <source>
        <dbReference type="ARBA" id="ARBA00022598"/>
    </source>
</evidence>
<dbReference type="EMBL" id="JALHAT010000026">
    <property type="protein sequence ID" value="MCJ1961768.1"/>
    <property type="molecule type" value="Genomic_DNA"/>
</dbReference>
<dbReference type="Pfam" id="PF00764">
    <property type="entry name" value="Arginosuc_synth"/>
    <property type="match status" value="1"/>
</dbReference>
<gene>
    <name evidence="8" type="primary">argG</name>
    <name evidence="11" type="ORF">MTR65_13815</name>
</gene>
<dbReference type="HAMAP" id="MF_00005">
    <property type="entry name" value="Arg_succ_synth_type1"/>
    <property type="match status" value="1"/>
</dbReference>
<dbReference type="Gene3D" id="1.20.5.470">
    <property type="entry name" value="Single helix bin"/>
    <property type="match status" value="1"/>
</dbReference>
<evidence type="ECO:0000256" key="5">
    <source>
        <dbReference type="ARBA" id="ARBA00022605"/>
    </source>
</evidence>
<dbReference type="PROSITE" id="PS00565">
    <property type="entry name" value="ARGININOSUCCIN_SYN_2"/>
    <property type="match status" value="1"/>
</dbReference>
<evidence type="ECO:0000259" key="9">
    <source>
        <dbReference type="Pfam" id="PF00764"/>
    </source>
</evidence>
<dbReference type="EC" id="6.3.4.5" evidence="2 8"/>
<evidence type="ECO:0000256" key="6">
    <source>
        <dbReference type="ARBA" id="ARBA00022741"/>
    </source>
</evidence>
<evidence type="ECO:0000313" key="12">
    <source>
        <dbReference type="Proteomes" id="UP001162802"/>
    </source>
</evidence>
<evidence type="ECO:0000256" key="3">
    <source>
        <dbReference type="ARBA" id="ARBA00022571"/>
    </source>
</evidence>